<keyword evidence="3" id="KW-0597">Phosphoprotein</keyword>
<dbReference type="InterPro" id="IPR011495">
    <property type="entry name" value="Sig_transdc_His_kin_sub2_dim/P"/>
</dbReference>
<comment type="caution">
    <text evidence="10">The sequence shown here is derived from an EMBL/GenBank/DDBJ whole genome shotgun (WGS) entry which is preliminary data.</text>
</comment>
<dbReference type="InterPro" id="IPR036890">
    <property type="entry name" value="HATPase_C_sf"/>
</dbReference>
<dbReference type="Pfam" id="PF13185">
    <property type="entry name" value="GAF_2"/>
    <property type="match status" value="1"/>
</dbReference>
<organism evidence="10 11">
    <name type="scientific">Azospirillum doebereinerae</name>
    <dbReference type="NCBI Taxonomy" id="92933"/>
    <lineage>
        <taxon>Bacteria</taxon>
        <taxon>Pseudomonadati</taxon>
        <taxon>Pseudomonadota</taxon>
        <taxon>Alphaproteobacteria</taxon>
        <taxon>Rhodospirillales</taxon>
        <taxon>Azospirillaceae</taxon>
        <taxon>Azospirillum</taxon>
    </lineage>
</organism>
<dbReference type="SUPFAM" id="SSF55781">
    <property type="entry name" value="GAF domain-like"/>
    <property type="match status" value="1"/>
</dbReference>
<evidence type="ECO:0000313" key="10">
    <source>
        <dbReference type="EMBL" id="RUQ72060.1"/>
    </source>
</evidence>
<feature type="domain" description="Histidine kinase/HSP90-like ATPase" evidence="9">
    <location>
        <begin position="297"/>
        <end position="392"/>
    </location>
</feature>
<sequence>MSKQVLNPDATIAKLRHHHHALQDYSRLLASYIPLANLLPLTAYRLVRGAGVTHSMVLRFDGDRGDLVMEAGTGWRAGSTGTSRFVIDAASPSGRTYQTRIPTCVLDLVDSAELRTPDLLREHGVRSLVVVPVISGGAVWGLLEMGSTEPGRFDADDERFLLAMGNILGVAIERASDQEAARAAVARAKAAASEETEAQTLRLSEMQHRMKNNLALVSSILMLEQHQHGDAYVKERLRGLMDRVTAIGLAHEQLSAHQEDALVELAPYVGRLAENLGLQHSGVRIETGIEAITVPLDHAVPLGLIVNELMTNAVKYAFPDGVGTIRIALRCDQTTKEATLSVADDGVGMGPPRPGSLGTRLINGLAGQIGGTVTRPPVERGATVEVRFPIVT</sequence>
<dbReference type="GO" id="GO:0005524">
    <property type="term" value="F:ATP binding"/>
    <property type="evidence" value="ECO:0007669"/>
    <property type="project" value="UniProtKB-KW"/>
</dbReference>
<evidence type="ECO:0000256" key="6">
    <source>
        <dbReference type="ARBA" id="ARBA00022777"/>
    </source>
</evidence>
<dbReference type="Pfam" id="PF07568">
    <property type="entry name" value="HisKA_2"/>
    <property type="match status" value="1"/>
</dbReference>
<evidence type="ECO:0000256" key="5">
    <source>
        <dbReference type="ARBA" id="ARBA00022741"/>
    </source>
</evidence>
<keyword evidence="5" id="KW-0547">Nucleotide-binding</keyword>
<comment type="catalytic activity">
    <reaction evidence="1">
        <text>ATP + protein L-histidine = ADP + protein N-phospho-L-histidine.</text>
        <dbReference type="EC" id="2.7.13.3"/>
    </reaction>
</comment>
<dbReference type="GO" id="GO:0004673">
    <property type="term" value="F:protein histidine kinase activity"/>
    <property type="evidence" value="ECO:0007669"/>
    <property type="project" value="UniProtKB-EC"/>
</dbReference>
<keyword evidence="6" id="KW-0418">Kinase</keyword>
<dbReference type="Proteomes" id="UP000280346">
    <property type="component" value="Unassembled WGS sequence"/>
</dbReference>
<dbReference type="SMART" id="SM00065">
    <property type="entry name" value="GAF"/>
    <property type="match status" value="1"/>
</dbReference>
<dbReference type="EMBL" id="RZIJ01000007">
    <property type="protein sequence ID" value="RUQ72060.1"/>
    <property type="molecule type" value="Genomic_DNA"/>
</dbReference>
<dbReference type="Pfam" id="PF02518">
    <property type="entry name" value="HATPase_c"/>
    <property type="match status" value="1"/>
</dbReference>
<evidence type="ECO:0000256" key="1">
    <source>
        <dbReference type="ARBA" id="ARBA00000085"/>
    </source>
</evidence>
<dbReference type="AlphaFoldDB" id="A0A3S0XN84"/>
<evidence type="ECO:0000256" key="4">
    <source>
        <dbReference type="ARBA" id="ARBA00022679"/>
    </source>
</evidence>
<evidence type="ECO:0000256" key="7">
    <source>
        <dbReference type="ARBA" id="ARBA00022840"/>
    </source>
</evidence>
<dbReference type="OrthoDB" id="9767435at2"/>
<name>A0A3S0XN84_9PROT</name>
<dbReference type="InterPro" id="IPR003018">
    <property type="entry name" value="GAF"/>
</dbReference>
<evidence type="ECO:0000256" key="2">
    <source>
        <dbReference type="ARBA" id="ARBA00012438"/>
    </source>
</evidence>
<proteinExistence type="predicted"/>
<dbReference type="EC" id="2.7.13.3" evidence="2"/>
<evidence type="ECO:0000256" key="3">
    <source>
        <dbReference type="ARBA" id="ARBA00022553"/>
    </source>
</evidence>
<dbReference type="PANTHER" id="PTHR41523:SF8">
    <property type="entry name" value="ETHYLENE RESPONSE SENSOR PROTEIN"/>
    <property type="match status" value="1"/>
</dbReference>
<dbReference type="Gene3D" id="3.30.565.10">
    <property type="entry name" value="Histidine kinase-like ATPase, C-terminal domain"/>
    <property type="match status" value="1"/>
</dbReference>
<dbReference type="RefSeq" id="WP_126997644.1">
    <property type="nucleotide sequence ID" value="NZ_JBNPXW010000005.1"/>
</dbReference>
<evidence type="ECO:0000259" key="8">
    <source>
        <dbReference type="SMART" id="SM00065"/>
    </source>
</evidence>
<dbReference type="InterPro" id="IPR003594">
    <property type="entry name" value="HATPase_dom"/>
</dbReference>
<keyword evidence="11" id="KW-1185">Reference proteome</keyword>
<feature type="domain" description="GAF" evidence="8">
    <location>
        <begin position="34"/>
        <end position="182"/>
    </location>
</feature>
<keyword evidence="7" id="KW-0067">ATP-binding</keyword>
<reference evidence="10 11" key="1">
    <citation type="submission" date="2018-12" db="EMBL/GenBank/DDBJ databases">
        <authorList>
            <person name="Yang Y."/>
        </authorList>
    </citation>
    <scope>NUCLEOTIDE SEQUENCE [LARGE SCALE GENOMIC DNA]</scope>
    <source>
        <strain evidence="10 11">GSF71</strain>
    </source>
</reference>
<dbReference type="PANTHER" id="PTHR41523">
    <property type="entry name" value="TWO-COMPONENT SYSTEM SENSOR PROTEIN"/>
    <property type="match status" value="1"/>
</dbReference>
<protein>
    <recommendedName>
        <fullName evidence="2">histidine kinase</fullName>
        <ecNumber evidence="2">2.7.13.3</ecNumber>
    </recommendedName>
</protein>
<dbReference type="SMART" id="SM00387">
    <property type="entry name" value="HATPase_c"/>
    <property type="match status" value="1"/>
</dbReference>
<evidence type="ECO:0000313" key="11">
    <source>
        <dbReference type="Proteomes" id="UP000280346"/>
    </source>
</evidence>
<keyword evidence="4" id="KW-0808">Transferase</keyword>
<accession>A0A3S0XN84</accession>
<gene>
    <name evidence="10" type="ORF">EJ913_10840</name>
</gene>
<evidence type="ECO:0000259" key="9">
    <source>
        <dbReference type="SMART" id="SM00387"/>
    </source>
</evidence>
<dbReference type="Gene3D" id="3.30.450.20">
    <property type="entry name" value="PAS domain"/>
    <property type="match status" value="1"/>
</dbReference>
<dbReference type="SUPFAM" id="SSF55874">
    <property type="entry name" value="ATPase domain of HSP90 chaperone/DNA topoisomerase II/histidine kinase"/>
    <property type="match status" value="1"/>
</dbReference>
<dbReference type="Gene3D" id="3.30.450.40">
    <property type="match status" value="1"/>
</dbReference>
<dbReference type="InterPro" id="IPR029016">
    <property type="entry name" value="GAF-like_dom_sf"/>
</dbReference>